<evidence type="ECO:0000313" key="5">
    <source>
        <dbReference type="Proteomes" id="UP000652427"/>
    </source>
</evidence>
<organism evidence="4 5">
    <name type="scientific">Parasphingorhabdus flavimaris</name>
    <dbReference type="NCBI Taxonomy" id="266812"/>
    <lineage>
        <taxon>Bacteria</taxon>
        <taxon>Pseudomonadati</taxon>
        <taxon>Pseudomonadota</taxon>
        <taxon>Alphaproteobacteria</taxon>
        <taxon>Sphingomonadales</taxon>
        <taxon>Sphingomonadaceae</taxon>
        <taxon>Parasphingorhabdus</taxon>
    </lineage>
</organism>
<feature type="region of interest" description="Disordered" evidence="1">
    <location>
        <begin position="2303"/>
        <end position="2330"/>
    </location>
</feature>
<reference evidence="4 5" key="1">
    <citation type="submission" date="2020-06" db="EMBL/GenBank/DDBJ databases">
        <authorList>
            <person name="Kim S.-J."/>
            <person name="Park S.-J."/>
        </authorList>
    </citation>
    <scope>NUCLEOTIDE SEQUENCE [LARGE SCALE GENOMIC DNA]</scope>
    <source>
        <strain evidence="4 5">SW-151</strain>
    </source>
</reference>
<dbReference type="Pfam" id="PF17803">
    <property type="entry name" value="Cadherin_4"/>
    <property type="match status" value="1"/>
</dbReference>
<name>A0ABX2N3T4_9SPHN</name>
<feature type="compositionally biased region" description="Polar residues" evidence="1">
    <location>
        <begin position="146"/>
        <end position="158"/>
    </location>
</feature>
<dbReference type="RefSeq" id="WP_176279841.1">
    <property type="nucleotide sequence ID" value="NZ_JABWMH010000003.1"/>
</dbReference>
<feature type="compositionally biased region" description="Polar residues" evidence="1">
    <location>
        <begin position="121"/>
        <end position="134"/>
    </location>
</feature>
<dbReference type="NCBIfam" id="TIGR01965">
    <property type="entry name" value="VCBS_repeat"/>
    <property type="match status" value="2"/>
</dbReference>
<feature type="domain" description="DUF5801" evidence="3">
    <location>
        <begin position="2156"/>
        <end position="2298"/>
    </location>
</feature>
<evidence type="ECO:0000313" key="4">
    <source>
        <dbReference type="EMBL" id="NVD28380.1"/>
    </source>
</evidence>
<feature type="domain" description="RapA2 cadherin-like" evidence="2">
    <location>
        <begin position="982"/>
        <end position="1075"/>
    </location>
</feature>
<feature type="region of interest" description="Disordered" evidence="1">
    <location>
        <begin position="624"/>
        <end position="653"/>
    </location>
</feature>
<feature type="domain" description="DUF5801" evidence="3">
    <location>
        <begin position="2604"/>
        <end position="2728"/>
    </location>
</feature>
<protein>
    <recommendedName>
        <fullName evidence="6">Tandem-95 repeat protein</fullName>
    </recommendedName>
</protein>
<feature type="compositionally biased region" description="Low complexity" evidence="1">
    <location>
        <begin position="3161"/>
        <end position="3184"/>
    </location>
</feature>
<dbReference type="Gene3D" id="2.60.40.10">
    <property type="entry name" value="Immunoglobulins"/>
    <property type="match status" value="1"/>
</dbReference>
<dbReference type="InterPro" id="IPR040853">
    <property type="entry name" value="RapA2_cadherin-like"/>
</dbReference>
<evidence type="ECO:0000256" key="1">
    <source>
        <dbReference type="SAM" id="MobiDB-lite"/>
    </source>
</evidence>
<accession>A0ABX2N3T4</accession>
<dbReference type="EMBL" id="JABWMH010000003">
    <property type="protein sequence ID" value="NVD28380.1"/>
    <property type="molecule type" value="Genomic_DNA"/>
</dbReference>
<evidence type="ECO:0000259" key="3">
    <source>
        <dbReference type="Pfam" id="PF19116"/>
    </source>
</evidence>
<feature type="domain" description="DUF5801" evidence="3">
    <location>
        <begin position="1658"/>
        <end position="1792"/>
    </location>
</feature>
<feature type="domain" description="DUF5801" evidence="3">
    <location>
        <begin position="1519"/>
        <end position="1641"/>
    </location>
</feature>
<dbReference type="InterPro" id="IPR043824">
    <property type="entry name" value="DUF5801"/>
</dbReference>
<feature type="region of interest" description="Disordered" evidence="1">
    <location>
        <begin position="3156"/>
        <end position="3210"/>
    </location>
</feature>
<dbReference type="InterPro" id="IPR010221">
    <property type="entry name" value="VCBS_dom"/>
</dbReference>
<dbReference type="Proteomes" id="UP000652427">
    <property type="component" value="Unassembled WGS sequence"/>
</dbReference>
<keyword evidence="5" id="KW-1185">Reference proteome</keyword>
<dbReference type="Pfam" id="PF19116">
    <property type="entry name" value="DUF5801"/>
    <property type="match status" value="6"/>
</dbReference>
<evidence type="ECO:0008006" key="6">
    <source>
        <dbReference type="Google" id="ProtNLM"/>
    </source>
</evidence>
<dbReference type="Pfam" id="PF17963">
    <property type="entry name" value="Big_9"/>
    <property type="match status" value="1"/>
</dbReference>
<dbReference type="InterPro" id="IPR013783">
    <property type="entry name" value="Ig-like_fold"/>
</dbReference>
<comment type="caution">
    <text evidence="4">The sequence shown here is derived from an EMBL/GenBank/DDBJ whole genome shotgun (WGS) entry which is preliminary data.</text>
</comment>
<proteinExistence type="predicted"/>
<feature type="region of interest" description="Disordered" evidence="1">
    <location>
        <begin position="54"/>
        <end position="80"/>
    </location>
</feature>
<dbReference type="InterPro" id="IPR019959">
    <property type="entry name" value="T1SS-143_rpt-cont_dom"/>
</dbReference>
<evidence type="ECO:0000259" key="2">
    <source>
        <dbReference type="Pfam" id="PF17803"/>
    </source>
</evidence>
<feature type="domain" description="DUF5801" evidence="3">
    <location>
        <begin position="1985"/>
        <end position="2118"/>
    </location>
</feature>
<gene>
    <name evidence="4" type="ORF">HUO14_10750</name>
</gene>
<feature type="region of interest" description="Disordered" evidence="1">
    <location>
        <begin position="118"/>
        <end position="158"/>
    </location>
</feature>
<feature type="domain" description="DUF5801" evidence="3">
    <location>
        <begin position="1829"/>
        <end position="1961"/>
    </location>
</feature>
<dbReference type="NCBIfam" id="TIGR03660">
    <property type="entry name" value="T1SS_rpt_143"/>
    <property type="match status" value="1"/>
</dbReference>
<sequence>MDDIRVVGRDLVISLPDGSDMVIPDGAVFIPQFVIDGVSVPPLNLAALLVGNEPQPAAGPPQSSGGNFADPVGDIGDPFELGDLLPPTALSFPEFEQDELFPFEPEDEEDELPAAIIVTPDNPTGATNASSSVDESGLPARGSEPEGTNASGNGETTVGSIIFNPGDGPAVVSINGVAITAVGQSFAGNFGTLTITSISNGSIGYTYTLDDNTSGDNTADQFAVSVVDADGDVANADLTISIIDDAPVAVMDTDSIAAGEYGPATGNVITDSEADGGADIQGADGALVAGVAAGDTGAVLVDAGTVGTSVNGLYGVLTLNGDGSYSYARNPDSPGGVQDVFTYTLLDGDGDTSVTTLTIDIADSPVTLTLPVSGDAGAVVDEEGLPARGAESPGSNEASDLETTAGTISYNAADGPATVTINGVAVTAIGQTFAGASGTLTITGIANGAVTYSYTLADNTSGDNISDDFAVVITDQDGDSASGTLSIAIIDDAPVAVMDTDSIAAGEYGPATGNVITDSEADGGADIQGADGALVAGVAAGDTGTVLVDAGTVGTTVNGLYGVLTLNGDGSYSYARNPDSPGGVQDIFTYTLQDGDGDTSVTTLTIDIADSPVTLTLPVSGDAGTIVEESGLPNRGAEPEGTNEPADSETTAGTITFDAPDGPGTVTIDGVAVTAVGQTFVGSFGTLTITGITNGAITYSYTLADNSSGDATSDSFAIVVTDIDGDISNGVLTIDIIDDAPIALDDLAITLAEDAPGTVGGNVLANDTQGADGAVVTSVTIGGITTTINPVGTTDVVTANGTYSFTAAGAWTFDPNPNLDQSGGDVDASFTYTITDGDGDIATAEQPISITDGADPLAGAPITLTLDDQNLADGSTPAGPDFVDGNITFTAGSDAISSIVFGTDLSALSGGLTWVRVDSNTITGSDGTNVIVTLSLSVSANVATVTATLNDNYDSHPVFTADDLQALGSVTVVATDSDGDTATGTVNINVSDDVPTAFADFDSVKEDGGLIADGNVLTGIGGADANSTDGVADVQGADGATVTGLAFGLVAGTLGIALDGAYGKLTLNADGGYSYMLTNNDPAVQGLDDGETLTEIFTYTITDADGDEASTTLTITINGTNDAPQVGASMAAVSEEGLLGGIADGVAAAGSSDTTDAATFTGQIAITDVDGEAQTVTLGDPGAVLTSAGAAVTWSGVGTQTLTGSASGSAVIQITIDNSGNYTISLIGKIDHADAGFETAGEDQLVFTVPVTSDDGRVSTTNATGLTITIEDDSPSAVADTATVAEGATIGGNVVTDAVTGDSAGADGFASSGAVTGVATGNDTSSAVSGNVGIVVNGTYGKLTISSDGTYSYMSTPGSVPPGGATDTFVYTVTDGDGDTSTTTLTISLNDSGLAASSDDVSVNEAALDTVGSDPASNAETISGTIADNVTGGTGPYSYTVVGSNVGSNGTLTLNPDGSYSYTLTTPVTGATANNGTNIENNVETFTIEVKDANGNTTTTTITVDIIDDVPSTTSNTAVQLDDDALGGNAGGTGDVDPDTANTAGTLNHVFGADGGTLALLASGTPPTGFTYEISGGDLLIKQGATTVITVTLDSATGAYTVTQNAAIDHAAGLDENDISFTLNYQVTDGDGDVAAGSLQINVDDDTPTVSVVSPPVSLVVDETDLGTDASASFAGIFASSFGADGAGSITYTLGTIAGPSGLVDTATGQNVILSLNGTVVEGRTETGGDLVFTITVAANGTVTLNQIQAVVHGTNPDPNDPASLSAANLVTLTATVTDGDGDSATAIADIGSSFVFRDDGPSIDAAVSDADTVMLVTQDADTVGPASDTAVSTANFGGAFSIASSSYGADGAGSTVWSYALVVDNAVSGLSSDGVPITLTLNGTVVEGRVGAELIFTIATDATSGVVTLTQFAEIDHGLPGDSSGYDAQLATLANGLVSLNGTATITDGDGDTASETVSLDLGGNVKFADDGPSVTATPTAAMLMVDETTLGTDATADLSGAFTVAYGADGAGTTTYALSISATDADSGLVDVATGEAVLLRVNGNIVEGYSATGGVVFTLSVNASGVVELDQLRAVEHTPDTGADQSAGLAGTNLITLTATATDGDGDTASGAIDLTGALTFKDDGPSIDAAVDAATAVMLVTQDAETDGDPTDQDIASTTANFGGAFSIASSSYGADGAGSIAWSYALVVDSATSGLTSGGDAINLYLVSGTVVGSTAADAGSITAGNTIFTIGTDAVTGVVTLTQFAEIDHDTPGVGSGYNLQQAMLGNGLVSLEGTATITDRDGDSASETVSLDLGGNIKFDDDGPSANPGNSTGTVDEDGLAGGIEGGTGDVAGVITNVSGSVTTLFNAGADAPLTYQLLTDTSGLPALTSGGATVTYAVVNNVLTASAGGNPVFTFTLNETSGAWDFVLSGPLDHATGDNENDIVLSLGSLLQATDFDGDFVTAAGSVVITIDDDTPTATNEASQNVNEGATVSGTLDFMGGADSATVTHVNGAALVFTAGPAEFSDWVDIGDGMIRVKADGSYEFTADNPTISPVTPTTATFTVTDGDGDTATANVSFQILDANVPTAGTSAALVDDDGLAGGNPLSTIDGATDANADGDNNPATFGGILTHNFGGDGAGSINFASMDGLTATIGQETVTYAWSGSTLTATITGGARNGIDLFTVEVTDSATGAYEVTLLDNVLHATGPNEENAVDPVAALGYTVLDADGSSASGTLNISFDDDAPTLSSFSDETVANAAGQVANGTFTYAPGADDHASFNISGPTLDGVTNTVTQNADGALLTATVDGSGEILYTLQVNTDGTYDFTLVTPDAGSTETISLLGLGASGPDGFLEVPAGNVEFTDNETGEGINSSTQGFGIQNQFVGNGESFTMEFHDPGIVGDEPTASNPNLIDSVALGNNNINGSLTIQWTATNSVTGQTETGVIVVSGTTTLIDPTISFNHLLIEGIGGNGQGVRFSSLDITKQIIPQDLNLPFQVSAVDGDGDVTQLDDFNVFIDASLAPTLAPLAPINFLGFENEPVFMALDSDGQPASNDNGGLMLQNINGLGENVALIEPANAEVTPAAKTMLANSNEAQAARAGVKAPAAAQIALAATLLAANSQPEESAGSRDASLGEIGNKAALDFGAAENQSQPEAVELDGVQAANEEAGPAGQASASGDYSGGSDEASAESAVDGGEEMFAEESSGSNDAQPGFDASEFQPASGLQLDMGIAMNVEALAPVGETPAPVQLDIAAPDTPPATVEEIVADAIDGGSPEIVSIDAVIDAFAGNETEGGRGAIEHLPEQALPEQILDMFVMGDAGPLSPGVSDGLQTHIDMADAGQAAG</sequence>